<evidence type="ECO:0000256" key="2">
    <source>
        <dbReference type="ARBA" id="ARBA00022448"/>
    </source>
</evidence>
<proteinExistence type="inferred from homology"/>
<evidence type="ECO:0000256" key="10">
    <source>
        <dbReference type="ARBA" id="ARBA00023251"/>
    </source>
</evidence>
<evidence type="ECO:0000256" key="3">
    <source>
        <dbReference type="ARBA" id="ARBA00022475"/>
    </source>
</evidence>
<comment type="subcellular location">
    <subcellularLocation>
        <location evidence="1">Cell inner membrane</location>
        <topology evidence="1">Multi-pass membrane protein</topology>
    </subcellularLocation>
</comment>
<feature type="transmembrane region" description="Helical" evidence="13">
    <location>
        <begin position="619"/>
        <end position="637"/>
    </location>
</feature>
<feature type="transmembrane region" description="Helical" evidence="13">
    <location>
        <begin position="578"/>
        <end position="599"/>
    </location>
</feature>
<evidence type="ECO:0000256" key="13">
    <source>
        <dbReference type="SAM" id="Phobius"/>
    </source>
</evidence>
<dbReference type="PANTHER" id="PTHR24220">
    <property type="entry name" value="IMPORT ATP-BINDING PROTEIN"/>
    <property type="match status" value="1"/>
</dbReference>
<dbReference type="GO" id="GO:0005524">
    <property type="term" value="F:ATP binding"/>
    <property type="evidence" value="ECO:0007669"/>
    <property type="project" value="UniProtKB-KW"/>
</dbReference>
<dbReference type="GO" id="GO:0098796">
    <property type="term" value="C:membrane protein complex"/>
    <property type="evidence" value="ECO:0007669"/>
    <property type="project" value="UniProtKB-ARBA"/>
</dbReference>
<evidence type="ECO:0000313" key="15">
    <source>
        <dbReference type="EMBL" id="MYM85878.1"/>
    </source>
</evidence>
<dbReference type="SMART" id="SM00382">
    <property type="entry name" value="AAA"/>
    <property type="match status" value="1"/>
</dbReference>
<evidence type="ECO:0000256" key="4">
    <source>
        <dbReference type="ARBA" id="ARBA00022519"/>
    </source>
</evidence>
<dbReference type="PROSITE" id="PS50893">
    <property type="entry name" value="ABC_TRANSPORTER_2"/>
    <property type="match status" value="1"/>
</dbReference>
<dbReference type="Pfam" id="PF00005">
    <property type="entry name" value="ABC_tran"/>
    <property type="match status" value="1"/>
</dbReference>
<dbReference type="PROSITE" id="PS00211">
    <property type="entry name" value="ABC_TRANSPORTER_1"/>
    <property type="match status" value="1"/>
</dbReference>
<evidence type="ECO:0000256" key="9">
    <source>
        <dbReference type="ARBA" id="ARBA00023136"/>
    </source>
</evidence>
<comment type="similarity">
    <text evidence="11">Belongs to the ABC transporter superfamily. Macrolide exporter (TC 3.A.1.122) family.</text>
</comment>
<keyword evidence="2" id="KW-0813">Transport</keyword>
<protein>
    <submittedName>
        <fullName evidence="15">ATP-binding cassette domain-containing protein</fullName>
    </submittedName>
</protein>
<reference evidence="15 16" key="1">
    <citation type="submission" date="2020-01" db="EMBL/GenBank/DDBJ databases">
        <title>Novel species isolated from a subtropical stream in China.</title>
        <authorList>
            <person name="Lu H."/>
        </authorList>
    </citation>
    <scope>NUCLEOTIDE SEQUENCE [LARGE SCALE GENOMIC DNA]</scope>
    <source>
        <strain evidence="15 16">FT82W</strain>
    </source>
</reference>
<dbReference type="InterPro" id="IPR015854">
    <property type="entry name" value="ABC_transpr_LolD-like"/>
</dbReference>
<feature type="domain" description="ABC transporter" evidence="14">
    <location>
        <begin position="4"/>
        <end position="242"/>
    </location>
</feature>
<dbReference type="CDD" id="cd03255">
    <property type="entry name" value="ABC_MJ0796_LolCDE_FtsE"/>
    <property type="match status" value="1"/>
</dbReference>
<evidence type="ECO:0000256" key="11">
    <source>
        <dbReference type="ARBA" id="ARBA00038388"/>
    </source>
</evidence>
<dbReference type="InterPro" id="IPR003838">
    <property type="entry name" value="ABC3_permease_C"/>
</dbReference>
<evidence type="ECO:0000256" key="8">
    <source>
        <dbReference type="ARBA" id="ARBA00022989"/>
    </source>
</evidence>
<keyword evidence="7 15" id="KW-0067">ATP-binding</keyword>
<feature type="region of interest" description="Disordered" evidence="12">
    <location>
        <begin position="227"/>
        <end position="247"/>
    </location>
</feature>
<dbReference type="AlphaFoldDB" id="A0A845FZ85"/>
<dbReference type="Gene3D" id="3.40.50.300">
    <property type="entry name" value="P-loop containing nucleotide triphosphate hydrolases"/>
    <property type="match status" value="1"/>
</dbReference>
<dbReference type="EMBL" id="WWCW01000002">
    <property type="protein sequence ID" value="MYM85878.1"/>
    <property type="molecule type" value="Genomic_DNA"/>
</dbReference>
<dbReference type="GO" id="GO:0016887">
    <property type="term" value="F:ATP hydrolysis activity"/>
    <property type="evidence" value="ECO:0007669"/>
    <property type="project" value="InterPro"/>
</dbReference>
<dbReference type="RefSeq" id="WP_161095191.1">
    <property type="nucleotide sequence ID" value="NZ_WWCW01000002.1"/>
</dbReference>
<dbReference type="SUPFAM" id="SSF52540">
    <property type="entry name" value="P-loop containing nucleoside triphosphate hydrolases"/>
    <property type="match status" value="1"/>
</dbReference>
<dbReference type="GO" id="GO:0022857">
    <property type="term" value="F:transmembrane transporter activity"/>
    <property type="evidence" value="ECO:0007669"/>
    <property type="project" value="TreeGrafter"/>
</dbReference>
<keyword evidence="3" id="KW-1003">Cell membrane</keyword>
<accession>A0A845FZ85</accession>
<dbReference type="Pfam" id="PF02687">
    <property type="entry name" value="FtsX"/>
    <property type="match status" value="1"/>
</dbReference>
<dbReference type="InterPro" id="IPR027417">
    <property type="entry name" value="P-loop_NTPase"/>
</dbReference>
<dbReference type="PANTHER" id="PTHR24220:SF86">
    <property type="entry name" value="ABC TRANSPORTER ABCH.1"/>
    <property type="match status" value="1"/>
</dbReference>
<evidence type="ECO:0000259" key="14">
    <source>
        <dbReference type="PROSITE" id="PS50893"/>
    </source>
</evidence>
<evidence type="ECO:0000256" key="1">
    <source>
        <dbReference type="ARBA" id="ARBA00004429"/>
    </source>
</evidence>
<dbReference type="GO" id="GO:0046677">
    <property type="term" value="P:response to antibiotic"/>
    <property type="evidence" value="ECO:0007669"/>
    <property type="project" value="UniProtKB-KW"/>
</dbReference>
<dbReference type="FunFam" id="3.40.50.300:FF:000032">
    <property type="entry name" value="Export ABC transporter ATP-binding protein"/>
    <property type="match status" value="1"/>
</dbReference>
<keyword evidence="10" id="KW-0046">Antibiotic resistance</keyword>
<name>A0A845FZ85_9BURK</name>
<organism evidence="15 16">
    <name type="scientific">Duganella vulcania</name>
    <dbReference type="NCBI Taxonomy" id="2692166"/>
    <lineage>
        <taxon>Bacteria</taxon>
        <taxon>Pseudomonadati</taxon>
        <taxon>Pseudomonadota</taxon>
        <taxon>Betaproteobacteria</taxon>
        <taxon>Burkholderiales</taxon>
        <taxon>Oxalobacteraceae</taxon>
        <taxon>Telluria group</taxon>
        <taxon>Duganella</taxon>
    </lineage>
</organism>
<evidence type="ECO:0000256" key="5">
    <source>
        <dbReference type="ARBA" id="ARBA00022692"/>
    </source>
</evidence>
<comment type="caution">
    <text evidence="15">The sequence shown here is derived from an EMBL/GenBank/DDBJ whole genome shotgun (WGS) entry which is preliminary data.</text>
</comment>
<evidence type="ECO:0000256" key="6">
    <source>
        <dbReference type="ARBA" id="ARBA00022741"/>
    </source>
</evidence>
<dbReference type="Proteomes" id="UP000470302">
    <property type="component" value="Unassembled WGS sequence"/>
</dbReference>
<dbReference type="Pfam" id="PF12704">
    <property type="entry name" value="MacB_PCD"/>
    <property type="match status" value="1"/>
</dbReference>
<dbReference type="InterPro" id="IPR025857">
    <property type="entry name" value="MacB_PCD"/>
</dbReference>
<evidence type="ECO:0000256" key="7">
    <source>
        <dbReference type="ARBA" id="ARBA00022840"/>
    </source>
</evidence>
<keyword evidence="4" id="KW-0997">Cell inner membrane</keyword>
<evidence type="ECO:0000256" key="12">
    <source>
        <dbReference type="SAM" id="MobiDB-lite"/>
    </source>
</evidence>
<dbReference type="InterPro" id="IPR003593">
    <property type="entry name" value="AAA+_ATPase"/>
</dbReference>
<dbReference type="GO" id="GO:0005886">
    <property type="term" value="C:plasma membrane"/>
    <property type="evidence" value="ECO:0007669"/>
    <property type="project" value="UniProtKB-SubCell"/>
</dbReference>
<keyword evidence="8 13" id="KW-1133">Transmembrane helix</keyword>
<keyword evidence="9 13" id="KW-0472">Membrane</keyword>
<evidence type="ECO:0000313" key="16">
    <source>
        <dbReference type="Proteomes" id="UP000470302"/>
    </source>
</evidence>
<keyword evidence="6" id="KW-0547">Nucleotide-binding</keyword>
<keyword evidence="5 13" id="KW-0812">Transmembrane</keyword>
<dbReference type="InterPro" id="IPR017911">
    <property type="entry name" value="MacB-like_ATP-bd"/>
</dbReference>
<gene>
    <name evidence="15" type="ORF">GTP91_01650</name>
</gene>
<sequence length="654" mass="69468">MPLIALEHVSRLYTSGATEVLALDDVSLHIEAGEMVAIMGASGSGKSTLMNLLGCLDKPTDGRLLVDGKNLSELSSDEMAALRRETFGFIFQRYHLLPHLDAAHNVELPAVYAGLNRRERRERAVALLRRLGLGDRLTHRPDELSGGQQQRVSIARALINGGRIILADEPTGALDSASGAELLVLLGELNALGHTVILVTHDAEVASQAKRIIELRDGRIVRDAAVSEPVGQPAPRETAGLPTVSDGPGHWTAPWREALTMSLTALNGNRLRSVLSMLGISIGIAAVVSITALGDAARTHVQISAQEASASKLVVAQSNRNLPFGAPLQSLTARDAAALRSLPGVTAVEPHYSSRVPARYGRNNDFVTANGVVGGDIDLNGQIIVQGRDIADGDLDGRSQVVVLDSLAKETLFTSEESAIGQRVILGALPFTVIGIVQPAYVKDSLGKPYFKAQGTVYIPRTTYATKLDTGQDTDSLTVHFSAQASIELFREQVRQRLLALHGGIEDFSLDSNEMLNSIFTGLLTKLSGVLSAIAGISLLVGGVGVMNIMLVSVSERTREIGIRMAVGARQRDVRRQFLIESVLLCCLGGLGGLALPWLVAQIMSFVFPGMPLAISWEALGLSLCACTAIGILFGNLPARSAAAMSPVIALARD</sequence>
<dbReference type="InterPro" id="IPR017871">
    <property type="entry name" value="ABC_transporter-like_CS"/>
</dbReference>
<dbReference type="InterPro" id="IPR003439">
    <property type="entry name" value="ABC_transporter-like_ATP-bd"/>
</dbReference>
<feature type="transmembrane region" description="Helical" evidence="13">
    <location>
        <begin position="530"/>
        <end position="554"/>
    </location>
</feature>